<feature type="compositionally biased region" description="Basic and acidic residues" evidence="1">
    <location>
        <begin position="1739"/>
        <end position="1751"/>
    </location>
</feature>
<dbReference type="Proteomes" id="UP000799770">
    <property type="component" value="Unassembled WGS sequence"/>
</dbReference>
<dbReference type="GO" id="GO:0031991">
    <property type="term" value="P:regulation of actomyosin contractile ring contraction"/>
    <property type="evidence" value="ECO:0007669"/>
    <property type="project" value="TreeGrafter"/>
</dbReference>
<organism evidence="3 4">
    <name type="scientific">Lophiotrema nucula</name>
    <dbReference type="NCBI Taxonomy" id="690887"/>
    <lineage>
        <taxon>Eukaryota</taxon>
        <taxon>Fungi</taxon>
        <taxon>Dikarya</taxon>
        <taxon>Ascomycota</taxon>
        <taxon>Pezizomycotina</taxon>
        <taxon>Dothideomycetes</taxon>
        <taxon>Pleosporomycetidae</taxon>
        <taxon>Pleosporales</taxon>
        <taxon>Lophiotremataceae</taxon>
        <taxon>Lophiotrema</taxon>
    </lineage>
</organism>
<feature type="compositionally biased region" description="Polar residues" evidence="1">
    <location>
        <begin position="204"/>
        <end position="228"/>
    </location>
</feature>
<evidence type="ECO:0000256" key="1">
    <source>
        <dbReference type="SAM" id="MobiDB-lite"/>
    </source>
</evidence>
<name>A0A6A5Z0J4_9PLEO</name>
<feature type="compositionally biased region" description="Basic and acidic residues" evidence="1">
    <location>
        <begin position="1678"/>
        <end position="1692"/>
    </location>
</feature>
<feature type="compositionally biased region" description="Polar residues" evidence="1">
    <location>
        <begin position="83"/>
        <end position="107"/>
    </location>
</feature>
<feature type="region of interest" description="Disordered" evidence="1">
    <location>
        <begin position="1789"/>
        <end position="1808"/>
    </location>
</feature>
<feature type="compositionally biased region" description="Basic and acidic residues" evidence="1">
    <location>
        <begin position="497"/>
        <end position="513"/>
    </location>
</feature>
<feature type="compositionally biased region" description="Polar residues" evidence="1">
    <location>
        <begin position="520"/>
        <end position="539"/>
    </location>
</feature>
<feature type="compositionally biased region" description="Polar residues" evidence="1">
    <location>
        <begin position="932"/>
        <end position="951"/>
    </location>
</feature>
<dbReference type="PROSITE" id="PS50010">
    <property type="entry name" value="DH_2"/>
    <property type="match status" value="1"/>
</dbReference>
<feature type="compositionally biased region" description="Low complexity" evidence="1">
    <location>
        <begin position="1666"/>
        <end position="1675"/>
    </location>
</feature>
<feature type="region of interest" description="Disordered" evidence="1">
    <location>
        <begin position="1665"/>
        <end position="1771"/>
    </location>
</feature>
<sequence length="1961" mass="216306">MAAPDQHEVHNYAYGPSVENWVQSTSLAQFDRNAGDHPSDDPDAFYRPQPYHPGDPESAPYANDMTTTRQRQQTPNGAARTTPKPSTRSVSGPASSTLSASRSTPQLPGSRPSVRALTQKFDQAPSSESSPQTSRVRSSRPSASPRSSVTAQPASSTSSPARPAREASYGTYKFNNLKPRERPQPAPASPASARRMNGRRPSADGQTPPSKRKLSSPTRSQKQVSTPVRQPFFGEVVGEHDTVTPGFGITPRDPESSLSPTAEEPSIGTVSHESHLQPQPLFSGNAPLRHDRSPSDMTETSATAIHTTLQTDAGHTREPRRHSPPSRIPVATRRKSIASDSGSSTRSTKGGSARPVGTYSRRSPVRTTRKPVAGENLPSKDARGSPLQTLPAVSYRQYHSRAKSPVKGATNGASLTAVINAPQPPASPRLRHSRERSLAAPNSPESRSRSLGQHDRHEDESQPLPETSAYQLEDVHELPSVALPLNQQQGPIADVDGASHREPAEAPEEHHPPPDAPVESHSTGHQAPLTLHTSLSIPQQPEPLSAATSFEYEESPVLGMPGSFMMTPPIAQNPTSTSPAGAESEPQFPVLTTEPEGELLQPRTFQPSTRTQPSERPFSELPLDAPSELGLRESIPIMLGADEPLSGWSSGHARSRASPRINIGAQKWRTQPLDASGTISYLEEDDSPIDPFANRESLRPDDSASVAFYRPRISTLPEHGGLTLDSEAYSVINKVLNMYHESSVITPEVAEESRSQIQSVSPVIAQHKDWGSKEATETYLARLLSDANASGDPNEENTPPAAEEISNVSSSRMPSLSLPGLDDEAEEQEYGGTAIIFPPVSRRYSRGSRGSSNTNSWGDGSRADSSSALSRDHTLGAFSVRSPSQPPTYAPQPPPKDSLYRKGAHPSSRAGETRPEVRESIAAGFEPVLPEIQSTGEGLGLSLQSPQTQHHAQPPRPLYSPPPPPTSVPPPQAAAPYTPSVYQPHPPSSVLPQAPLPHRGDDMAGSIFSNLRPHRYDRSGEEGQRLIAEADEFRRASMASTPRERSDSSVNHGDEHAFHDFAPPEPAHEPSGSSPDPAQTNGAEPEGLSQPDDVDGIETDARGRMRTTTTKPGYDRGQDPKFLQRKKGYRVIYELIATEKHFADDMAVVGRLFYDSAVDNDILSETERRTLFANSPELQLFSYRFWDSLRKSIRPILQQKPRPPKPKDEADETAQLTTGDPLYETAPPLATQPYPWDEFEYLTAGNYSRITIGRCIVKHLPQLERLYTTYLLNHGEANNFLQSKLKAGDWKLLGWQKACMDHSKGMTLAWDLDSLLVKPVQRLLKYPLMLDELIKVLPEGHPDLPDLEAARKSIIEMSVRINSSKTRQETLRNVIQPKKEKDKSKGLLENRLGKNITKALFTKNEKPKPMVEDESVFNDKEYKAQAQKFGGHFFQVQVVIRDIEKYLETIQGFSLQLNIIVQGFMGMIEEQMSSSHPEIASHWSRMARAMLDLHRVILEDHRNAIKVKIVKPITELWRLYVRPQRLMEQRKKGLGSYIKYKQALDRKEKIDPKLQDAADTFKAVNDALRDELPMLYDKTRRLIIACLKSLVIYQKDWWKNAQKMLLPLLETEPQYTTSFHYDLKSYQDRFLSDYMAVQTPVLRLGIVNHSLLEECANIISSPLTNSSAASASDSAKPSVDEGSRKSSSRRTESIGSEISNHEDIRDARMRRSGGYDTTRANLPGSSSGGFSTSWRNFPHSRDLGPHKHTPETQEFPRTSSSSQPSPSAPASNMHFYQAQYLPSTAPNLQAHRATSPESDDSDDSTKTVTPATFKNHKFSSLDGAFDDDFVSPAMQDSQFLVPTHQAYAFNNTSASSSQRASGVFNSALPMSDSPTNMKSTSSFDGEDEPEVLFLAASLFEFNIAHDRREGGIPYLVYVPGEIFDVIGMKGELWLARNQDDPVKTVGWIWEKHFARILPDES</sequence>
<dbReference type="InterPro" id="IPR035899">
    <property type="entry name" value="DBL_dom_sf"/>
</dbReference>
<proteinExistence type="predicted"/>
<dbReference type="PANTHER" id="PTHR22834">
    <property type="entry name" value="NUCLEAR FUSION PROTEIN FUS2"/>
    <property type="match status" value="1"/>
</dbReference>
<feature type="compositionally biased region" description="Polar residues" evidence="1">
    <location>
        <begin position="603"/>
        <end position="614"/>
    </location>
</feature>
<feature type="region of interest" description="Disordered" evidence="1">
    <location>
        <begin position="841"/>
        <end position="1120"/>
    </location>
</feature>
<dbReference type="Gene3D" id="1.20.1270.60">
    <property type="entry name" value="Arfaptin homology (AH) domain/BAR domain"/>
    <property type="match status" value="1"/>
</dbReference>
<dbReference type="Gene3D" id="1.20.900.10">
    <property type="entry name" value="Dbl homology (DH) domain"/>
    <property type="match status" value="1"/>
</dbReference>
<dbReference type="OrthoDB" id="10256089at2759"/>
<dbReference type="InterPro" id="IPR027267">
    <property type="entry name" value="AH/BAR_dom_sf"/>
</dbReference>
<feature type="compositionally biased region" description="Basic and acidic residues" evidence="1">
    <location>
        <begin position="1042"/>
        <end position="1059"/>
    </location>
</feature>
<feature type="compositionally biased region" description="Pro residues" evidence="1">
    <location>
        <begin position="954"/>
        <end position="973"/>
    </location>
</feature>
<feature type="compositionally biased region" description="Polar residues" evidence="1">
    <location>
        <begin position="570"/>
        <end position="579"/>
    </location>
</feature>
<evidence type="ECO:0000259" key="2">
    <source>
        <dbReference type="PROSITE" id="PS50010"/>
    </source>
</evidence>
<feature type="compositionally biased region" description="Polar residues" evidence="1">
    <location>
        <begin position="120"/>
        <end position="132"/>
    </location>
</feature>
<feature type="compositionally biased region" description="Polar residues" evidence="1">
    <location>
        <begin position="295"/>
        <end position="313"/>
    </location>
</feature>
<dbReference type="SUPFAM" id="SSF103657">
    <property type="entry name" value="BAR/IMD domain-like"/>
    <property type="match status" value="1"/>
</dbReference>
<feature type="compositionally biased region" description="Polar residues" evidence="1">
    <location>
        <begin position="1071"/>
        <end position="1082"/>
    </location>
</feature>
<evidence type="ECO:0000313" key="4">
    <source>
        <dbReference type="Proteomes" id="UP000799770"/>
    </source>
</evidence>
<feature type="compositionally biased region" description="Low complexity" evidence="1">
    <location>
        <begin position="133"/>
        <end position="168"/>
    </location>
</feature>
<dbReference type="SUPFAM" id="SSF48065">
    <property type="entry name" value="DBL homology domain (DH-domain)"/>
    <property type="match status" value="1"/>
</dbReference>
<evidence type="ECO:0000313" key="3">
    <source>
        <dbReference type="EMBL" id="KAF2112367.1"/>
    </source>
</evidence>
<dbReference type="GO" id="GO:0005085">
    <property type="term" value="F:guanyl-nucleotide exchange factor activity"/>
    <property type="evidence" value="ECO:0007669"/>
    <property type="project" value="InterPro"/>
</dbReference>
<feature type="compositionally biased region" description="Polar residues" evidence="1">
    <location>
        <begin position="1718"/>
        <end position="1735"/>
    </location>
</feature>
<feature type="compositionally biased region" description="Low complexity" evidence="1">
    <location>
        <begin position="847"/>
        <end position="869"/>
    </location>
</feature>
<dbReference type="InterPro" id="IPR051492">
    <property type="entry name" value="Dynamin-Rho_GEF"/>
</dbReference>
<feature type="compositionally biased region" description="Low complexity" evidence="1">
    <location>
        <begin position="338"/>
        <end position="354"/>
    </location>
</feature>
<dbReference type="GO" id="GO:0032955">
    <property type="term" value="P:regulation of division septum assembly"/>
    <property type="evidence" value="ECO:0007669"/>
    <property type="project" value="TreeGrafter"/>
</dbReference>
<feature type="region of interest" description="Disordered" evidence="1">
    <location>
        <begin position="787"/>
        <end position="820"/>
    </location>
</feature>
<feature type="domain" description="DH" evidence="2">
    <location>
        <begin position="1127"/>
        <end position="1364"/>
    </location>
</feature>
<feature type="region of interest" description="Disordered" evidence="1">
    <location>
        <begin position="25"/>
        <end position="553"/>
    </location>
</feature>
<feature type="region of interest" description="Disordered" evidence="1">
    <location>
        <begin position="568"/>
        <end position="624"/>
    </location>
</feature>
<dbReference type="CDD" id="cd00160">
    <property type="entry name" value="RhoGEF"/>
    <property type="match status" value="1"/>
</dbReference>
<accession>A0A6A5Z0J4</accession>
<feature type="region of interest" description="Disordered" evidence="1">
    <location>
        <begin position="1196"/>
        <end position="1229"/>
    </location>
</feature>
<feature type="compositionally biased region" description="Polar residues" evidence="1">
    <location>
        <begin position="268"/>
        <end position="282"/>
    </location>
</feature>
<feature type="compositionally biased region" description="Pro residues" evidence="1">
    <location>
        <begin position="884"/>
        <end position="896"/>
    </location>
</feature>
<gene>
    <name evidence="3" type="ORF">BDV96DRAFT_580599</name>
</gene>
<dbReference type="SMART" id="SM00325">
    <property type="entry name" value="RhoGEF"/>
    <property type="match status" value="1"/>
</dbReference>
<reference evidence="3" key="1">
    <citation type="journal article" date="2020" name="Stud. Mycol.">
        <title>101 Dothideomycetes genomes: a test case for predicting lifestyles and emergence of pathogens.</title>
        <authorList>
            <person name="Haridas S."/>
            <person name="Albert R."/>
            <person name="Binder M."/>
            <person name="Bloem J."/>
            <person name="Labutti K."/>
            <person name="Salamov A."/>
            <person name="Andreopoulos B."/>
            <person name="Baker S."/>
            <person name="Barry K."/>
            <person name="Bills G."/>
            <person name="Bluhm B."/>
            <person name="Cannon C."/>
            <person name="Castanera R."/>
            <person name="Culley D."/>
            <person name="Daum C."/>
            <person name="Ezra D."/>
            <person name="Gonzalez J."/>
            <person name="Henrissat B."/>
            <person name="Kuo A."/>
            <person name="Liang C."/>
            <person name="Lipzen A."/>
            <person name="Lutzoni F."/>
            <person name="Magnuson J."/>
            <person name="Mondo S."/>
            <person name="Nolan M."/>
            <person name="Ohm R."/>
            <person name="Pangilinan J."/>
            <person name="Park H.-J."/>
            <person name="Ramirez L."/>
            <person name="Alfaro M."/>
            <person name="Sun H."/>
            <person name="Tritt A."/>
            <person name="Yoshinaga Y."/>
            <person name="Zwiers L.-H."/>
            <person name="Turgeon B."/>
            <person name="Goodwin S."/>
            <person name="Spatafora J."/>
            <person name="Crous P."/>
            <person name="Grigoriev I."/>
        </authorList>
    </citation>
    <scope>NUCLEOTIDE SEQUENCE</scope>
    <source>
        <strain evidence="3">CBS 627.86</strain>
    </source>
</reference>
<dbReference type="EMBL" id="ML977331">
    <property type="protein sequence ID" value="KAF2112367.1"/>
    <property type="molecule type" value="Genomic_DNA"/>
</dbReference>
<keyword evidence="4" id="KW-1185">Reference proteome</keyword>
<protein>
    <recommendedName>
        <fullName evidence="2">DH domain-containing protein</fullName>
    </recommendedName>
</protein>
<dbReference type="Pfam" id="PF00621">
    <property type="entry name" value="RhoGEF"/>
    <property type="match status" value="1"/>
</dbReference>
<feature type="compositionally biased region" description="Low complexity" evidence="1">
    <location>
        <begin position="1759"/>
        <end position="1771"/>
    </location>
</feature>
<dbReference type="PANTHER" id="PTHR22834:SF20">
    <property type="entry name" value="SH3 DOMAIN-CONTAINING PROTEIN"/>
    <property type="match status" value="1"/>
</dbReference>
<dbReference type="InterPro" id="IPR000219">
    <property type="entry name" value="DH_dom"/>
</dbReference>
<dbReference type="CDD" id="cd07589">
    <property type="entry name" value="BAR_DNMBP"/>
    <property type="match status" value="1"/>
</dbReference>
<dbReference type="GO" id="GO:0005737">
    <property type="term" value="C:cytoplasm"/>
    <property type="evidence" value="ECO:0007669"/>
    <property type="project" value="TreeGrafter"/>
</dbReference>
<feature type="compositionally biased region" description="Basic and acidic residues" evidence="1">
    <location>
        <begin position="1699"/>
        <end position="1709"/>
    </location>
</feature>
<feature type="compositionally biased region" description="Polar residues" evidence="1">
    <location>
        <begin position="64"/>
        <end position="76"/>
    </location>
</feature>
<feature type="compositionally biased region" description="Basic and acidic residues" evidence="1">
    <location>
        <begin position="1014"/>
        <end position="1024"/>
    </location>
</feature>
<feature type="compositionally biased region" description="Basic and acidic residues" evidence="1">
    <location>
        <begin position="446"/>
        <end position="460"/>
    </location>
</feature>